<dbReference type="RefSeq" id="WP_168045440.1">
    <property type="nucleotide sequence ID" value="NZ_JAATJM010000001.1"/>
</dbReference>
<organism evidence="2 3">
    <name type="scientific">Brevundimonas alba</name>
    <dbReference type="NCBI Taxonomy" id="74314"/>
    <lineage>
        <taxon>Bacteria</taxon>
        <taxon>Pseudomonadati</taxon>
        <taxon>Pseudomonadota</taxon>
        <taxon>Alphaproteobacteria</taxon>
        <taxon>Caulobacterales</taxon>
        <taxon>Caulobacteraceae</taxon>
        <taxon>Brevundimonas</taxon>
    </lineage>
</organism>
<evidence type="ECO:0000256" key="1">
    <source>
        <dbReference type="SAM" id="SignalP"/>
    </source>
</evidence>
<reference evidence="2 3" key="1">
    <citation type="submission" date="2020-03" db="EMBL/GenBank/DDBJ databases">
        <title>Genomic Encyclopedia of Type Strains, Phase IV (KMG-IV): sequencing the most valuable type-strain genomes for metagenomic binning, comparative biology and taxonomic classification.</title>
        <authorList>
            <person name="Goeker M."/>
        </authorList>
    </citation>
    <scope>NUCLEOTIDE SEQUENCE [LARGE SCALE GENOMIC DNA]</scope>
    <source>
        <strain evidence="2 3">DSM 4736</strain>
    </source>
</reference>
<evidence type="ECO:0000313" key="3">
    <source>
        <dbReference type="Proteomes" id="UP000587415"/>
    </source>
</evidence>
<dbReference type="EMBL" id="JAATJM010000001">
    <property type="protein sequence ID" value="NJC40572.1"/>
    <property type="molecule type" value="Genomic_DNA"/>
</dbReference>
<feature type="chain" id="PRO_5031397417" evidence="1">
    <location>
        <begin position="22"/>
        <end position="164"/>
    </location>
</feature>
<protein>
    <submittedName>
        <fullName evidence="2">Uncharacterized protein</fullName>
    </submittedName>
</protein>
<name>A0A7X5YII3_9CAUL</name>
<accession>A0A7X5YII3</accession>
<dbReference type="Proteomes" id="UP000587415">
    <property type="component" value="Unassembled WGS sequence"/>
</dbReference>
<evidence type="ECO:0000313" key="2">
    <source>
        <dbReference type="EMBL" id="NJC40572.1"/>
    </source>
</evidence>
<comment type="caution">
    <text evidence="2">The sequence shown here is derived from an EMBL/GenBank/DDBJ whole genome shotgun (WGS) entry which is preliminary data.</text>
</comment>
<dbReference type="AlphaFoldDB" id="A0A7X5YII3"/>
<feature type="signal peptide" evidence="1">
    <location>
        <begin position="1"/>
        <end position="21"/>
    </location>
</feature>
<sequence>MSCGVALAVSLLLSDPNVAIAAAQPPAAVDAPVSVAAEPLFADIVFRSGALKGVVDQWRANLASTPGWSLTPDVFGRFKTEAEGLAAMDMQGHLVLKQRGTDGDLKCILRGISEDIPVKVAAVEAAATPAARSVALDELAYLLNDNVEVITSPPQPDAQSGVPT</sequence>
<gene>
    <name evidence="2" type="ORF">GGQ87_000830</name>
</gene>
<keyword evidence="1" id="KW-0732">Signal</keyword>
<proteinExistence type="predicted"/>
<keyword evidence="3" id="KW-1185">Reference proteome</keyword>